<gene>
    <name evidence="1" type="ORF">EJB05_35209</name>
</gene>
<evidence type="ECO:0000313" key="1">
    <source>
        <dbReference type="EMBL" id="TVU19077.1"/>
    </source>
</evidence>
<sequence length="134" mass="14598">MPSLIGIGVPDGLPNGLKPNFTCWCASTSSTSYPKFVGRESLNPPGSASEQPSLPFLDLFSTNDGVIPLLYSRASRNAMPSSTVAAGWHQFLTVDLLFIRMDDDMKKRYENMKSKKIALSSKSPRPLTTTIKTG</sequence>
<dbReference type="Gramene" id="TVU19077">
    <property type="protein sequence ID" value="TVU19077"/>
    <property type="gene ID" value="EJB05_35209"/>
</dbReference>
<protein>
    <submittedName>
        <fullName evidence="1">Uncharacterized protein</fullName>
    </submittedName>
</protein>
<dbReference type="EMBL" id="RWGY01000029">
    <property type="protein sequence ID" value="TVU19077.1"/>
    <property type="molecule type" value="Genomic_DNA"/>
</dbReference>
<accession>A0A5J9U6H4</accession>
<organism evidence="1 2">
    <name type="scientific">Eragrostis curvula</name>
    <name type="common">weeping love grass</name>
    <dbReference type="NCBI Taxonomy" id="38414"/>
    <lineage>
        <taxon>Eukaryota</taxon>
        <taxon>Viridiplantae</taxon>
        <taxon>Streptophyta</taxon>
        <taxon>Embryophyta</taxon>
        <taxon>Tracheophyta</taxon>
        <taxon>Spermatophyta</taxon>
        <taxon>Magnoliopsida</taxon>
        <taxon>Liliopsida</taxon>
        <taxon>Poales</taxon>
        <taxon>Poaceae</taxon>
        <taxon>PACMAD clade</taxon>
        <taxon>Chloridoideae</taxon>
        <taxon>Eragrostideae</taxon>
        <taxon>Eragrostidinae</taxon>
        <taxon>Eragrostis</taxon>
    </lineage>
</organism>
<feature type="non-terminal residue" evidence="1">
    <location>
        <position position="134"/>
    </location>
</feature>
<name>A0A5J9U6H4_9POAL</name>
<comment type="caution">
    <text evidence="1">The sequence shown here is derived from an EMBL/GenBank/DDBJ whole genome shotgun (WGS) entry which is preliminary data.</text>
</comment>
<dbReference type="AlphaFoldDB" id="A0A5J9U6H4"/>
<reference evidence="1 2" key="1">
    <citation type="journal article" date="2019" name="Sci. Rep.">
        <title>A high-quality genome of Eragrostis curvula grass provides insights into Poaceae evolution and supports new strategies to enhance forage quality.</title>
        <authorList>
            <person name="Carballo J."/>
            <person name="Santos B.A.C.M."/>
            <person name="Zappacosta D."/>
            <person name="Garbus I."/>
            <person name="Selva J.P."/>
            <person name="Gallo C.A."/>
            <person name="Diaz A."/>
            <person name="Albertini E."/>
            <person name="Caccamo M."/>
            <person name="Echenique V."/>
        </authorList>
    </citation>
    <scope>NUCLEOTIDE SEQUENCE [LARGE SCALE GENOMIC DNA]</scope>
    <source>
        <strain evidence="2">cv. Victoria</strain>
        <tissue evidence="1">Leaf</tissue>
    </source>
</reference>
<evidence type="ECO:0000313" key="2">
    <source>
        <dbReference type="Proteomes" id="UP000324897"/>
    </source>
</evidence>
<dbReference type="Proteomes" id="UP000324897">
    <property type="component" value="Chromosome 7"/>
</dbReference>
<proteinExistence type="predicted"/>
<keyword evidence="2" id="KW-1185">Reference proteome</keyword>